<evidence type="ECO:0000313" key="2">
    <source>
        <dbReference type="Proteomes" id="UP000240080"/>
    </source>
</evidence>
<dbReference type="Ensembl" id="ENSPPAT00000041010.1">
    <property type="protein sequence ID" value="ENSPPAP00000018281.1"/>
    <property type="gene ID" value="ENSPPAG00000032276.1"/>
</dbReference>
<organism evidence="1 2">
    <name type="scientific">Pan paniscus</name>
    <name type="common">Pygmy chimpanzee</name>
    <name type="synonym">Bonobo</name>
    <dbReference type="NCBI Taxonomy" id="9597"/>
    <lineage>
        <taxon>Eukaryota</taxon>
        <taxon>Metazoa</taxon>
        <taxon>Chordata</taxon>
        <taxon>Craniata</taxon>
        <taxon>Vertebrata</taxon>
        <taxon>Euteleostomi</taxon>
        <taxon>Mammalia</taxon>
        <taxon>Eutheria</taxon>
        <taxon>Euarchontoglires</taxon>
        <taxon>Primates</taxon>
        <taxon>Haplorrhini</taxon>
        <taxon>Catarrhini</taxon>
        <taxon>Hominidae</taxon>
        <taxon>Pan</taxon>
    </lineage>
</organism>
<accession>A0A2R9ALR2</accession>
<dbReference type="PANTHER" id="PTHR19446">
    <property type="entry name" value="REVERSE TRANSCRIPTASES"/>
    <property type="match status" value="1"/>
</dbReference>
<dbReference type="AlphaFoldDB" id="A0A2R9ALR2"/>
<dbReference type="STRING" id="9597.ENSPPAP00000018281"/>
<reference evidence="1" key="2">
    <citation type="submission" date="2025-09" db="UniProtKB">
        <authorList>
            <consortium name="Ensembl"/>
        </authorList>
    </citation>
    <scope>IDENTIFICATION</scope>
</reference>
<proteinExistence type="predicted"/>
<dbReference type="Bgee" id="ENSPPAG00000032276">
    <property type="expression patterns" value="Expressed in cerebellum and 5 other cell types or tissues"/>
</dbReference>
<keyword evidence="2" id="KW-1185">Reference proteome</keyword>
<sequence>MAILPKVIYRFNAIPIKLPMTFFTELEKTTLKFIWNQKRACIAKSILSQKNKAGGITLPDFKLYYKATVTKTAWYWYKNRDIDQWNRTEPSEITPHIYNHLIFDKPDKNKKWGKDSLFNKWCWDNWLAICRKLKLDPFLAPYTKMNSRWIKDLNVRPKTIKTLEENLGNTIQDVGMGKDFMSKTPKAMATKAKIDKWDLIKLKSFCTAKETTIRVNRQPTEWEKIFAIYSSDKGLISRIYNELKQIYKKKNKQPHQQVGEGYEQILLKRRHLCSQQTHEKMLIITGHQRNANQNHNEIPSHTS</sequence>
<name>A0A2R9ALR2_PANPA</name>
<dbReference type="OMA" id="KENWTST"/>
<dbReference type="Proteomes" id="UP000240080">
    <property type="component" value="Unplaced"/>
</dbReference>
<reference evidence="1" key="1">
    <citation type="submission" date="2025-08" db="UniProtKB">
        <authorList>
            <consortium name="Ensembl"/>
        </authorList>
    </citation>
    <scope>IDENTIFICATION</scope>
</reference>
<dbReference type="GeneTree" id="ENSGT01150000287003"/>
<protein>
    <submittedName>
        <fullName evidence="1">Uncharacterized protein</fullName>
    </submittedName>
</protein>
<evidence type="ECO:0000313" key="1">
    <source>
        <dbReference type="Ensembl" id="ENSPPAP00000018281.1"/>
    </source>
</evidence>